<evidence type="ECO:0008006" key="5">
    <source>
        <dbReference type="Google" id="ProtNLM"/>
    </source>
</evidence>
<feature type="chain" id="PRO_5013325880" description="Lipoprotein" evidence="2">
    <location>
        <begin position="29"/>
        <end position="182"/>
    </location>
</feature>
<evidence type="ECO:0000313" key="4">
    <source>
        <dbReference type="Proteomes" id="UP000198324"/>
    </source>
</evidence>
<feature type="compositionally biased region" description="Low complexity" evidence="1">
    <location>
        <begin position="150"/>
        <end position="159"/>
    </location>
</feature>
<evidence type="ECO:0000256" key="1">
    <source>
        <dbReference type="SAM" id="MobiDB-lite"/>
    </source>
</evidence>
<feature type="region of interest" description="Disordered" evidence="1">
    <location>
        <begin position="150"/>
        <end position="182"/>
    </location>
</feature>
<feature type="signal peptide" evidence="2">
    <location>
        <begin position="1"/>
        <end position="28"/>
    </location>
</feature>
<accession>A0A238ZUX1</accession>
<dbReference type="OrthoDB" id="9794844at2"/>
<evidence type="ECO:0000313" key="3">
    <source>
        <dbReference type="EMBL" id="SNR86831.1"/>
    </source>
</evidence>
<dbReference type="PROSITE" id="PS51257">
    <property type="entry name" value="PROKAR_LIPOPROTEIN"/>
    <property type="match status" value="1"/>
</dbReference>
<name>A0A238ZUX1_9BACT</name>
<protein>
    <recommendedName>
        <fullName evidence="5">Lipoprotein</fullName>
    </recommendedName>
</protein>
<evidence type="ECO:0000256" key="2">
    <source>
        <dbReference type="SAM" id="SignalP"/>
    </source>
</evidence>
<organism evidence="3 4">
    <name type="scientific">Humidesulfovibrio mexicanus</name>
    <dbReference type="NCBI Taxonomy" id="147047"/>
    <lineage>
        <taxon>Bacteria</taxon>
        <taxon>Pseudomonadati</taxon>
        <taxon>Thermodesulfobacteriota</taxon>
        <taxon>Desulfovibrionia</taxon>
        <taxon>Desulfovibrionales</taxon>
        <taxon>Desulfovibrionaceae</taxon>
        <taxon>Humidesulfovibrio</taxon>
    </lineage>
</organism>
<sequence>MKNAPLNILLGVALAASLVACSGMNARATTESGPAAGGAQAETYETPNYYYLFDDILVPNAMEHVAGDDFSFDTQQFKAGIQNFEGRVVFDDLMNFFQNNMIKDGWRKVSAVRSKKSILIFEKTNKAAIIELVDGFKAKATIFALEYKSGSASTSAKSGNPRGVPGPSAPSKSSFSEKDISN</sequence>
<gene>
    <name evidence="3" type="ORF">SAMN04488503_1606</name>
</gene>
<dbReference type="RefSeq" id="WP_089273539.1">
    <property type="nucleotide sequence ID" value="NZ_FZOC01000003.1"/>
</dbReference>
<keyword evidence="2" id="KW-0732">Signal</keyword>
<dbReference type="Proteomes" id="UP000198324">
    <property type="component" value="Unassembled WGS sequence"/>
</dbReference>
<keyword evidence="4" id="KW-1185">Reference proteome</keyword>
<dbReference type="EMBL" id="FZOC01000003">
    <property type="protein sequence ID" value="SNR86831.1"/>
    <property type="molecule type" value="Genomic_DNA"/>
</dbReference>
<proteinExistence type="predicted"/>
<reference evidence="3 4" key="1">
    <citation type="submission" date="2017-06" db="EMBL/GenBank/DDBJ databases">
        <authorList>
            <person name="Kim H.J."/>
            <person name="Triplett B.A."/>
        </authorList>
    </citation>
    <scope>NUCLEOTIDE SEQUENCE [LARGE SCALE GENOMIC DNA]</scope>
    <source>
        <strain evidence="3 4">DSM 13116</strain>
    </source>
</reference>
<dbReference type="AlphaFoldDB" id="A0A238ZUX1"/>